<proteinExistence type="predicted"/>
<feature type="transmembrane region" description="Helical" evidence="1">
    <location>
        <begin position="30"/>
        <end position="51"/>
    </location>
</feature>
<dbReference type="AlphaFoldDB" id="A0A453ELX7"/>
<dbReference type="Gramene" id="AET3Gv20394800.13">
    <property type="protein sequence ID" value="AET3Gv20394800.13"/>
    <property type="gene ID" value="AET3Gv20394800"/>
</dbReference>
<sequence>MGKQSEAIQEAAHTFATQRMPRPYTHHLQLYIQFFLVLLPFISNISFLSVVTFHLQYFLVSCIYPKLYDLPIKSRDGNPYIKARLIKGVDNRATITRGWAGFFPAANTKERKIYAFTLKCNYKRLRLTVHDL</sequence>
<dbReference type="Proteomes" id="UP000015105">
    <property type="component" value="Chromosome 3D"/>
</dbReference>
<dbReference type="EnsemblPlants" id="AET3Gv20394800.24">
    <property type="protein sequence ID" value="AET3Gv20394800.24"/>
    <property type="gene ID" value="AET3Gv20394800"/>
</dbReference>
<dbReference type="Gramene" id="AET3Gv20394800.30">
    <property type="protein sequence ID" value="AET3Gv20394800.30"/>
    <property type="gene ID" value="AET3Gv20394800"/>
</dbReference>
<dbReference type="EnsemblPlants" id="AET3Gv20394800.4">
    <property type="protein sequence ID" value="AET3Gv20394800.4"/>
    <property type="gene ID" value="AET3Gv20394800"/>
</dbReference>
<keyword evidence="3" id="KW-1185">Reference proteome</keyword>
<dbReference type="EnsemblPlants" id="AET3Gv20394800.29">
    <property type="protein sequence ID" value="AET3Gv20394800.29"/>
    <property type="gene ID" value="AET3Gv20394800"/>
</dbReference>
<reference evidence="2" key="4">
    <citation type="submission" date="2019-03" db="UniProtKB">
        <authorList>
            <consortium name="EnsemblPlants"/>
        </authorList>
    </citation>
    <scope>IDENTIFICATION</scope>
</reference>
<keyword evidence="1" id="KW-0472">Membrane</keyword>
<keyword evidence="1" id="KW-1133">Transmembrane helix</keyword>
<dbReference type="Gramene" id="AET3Gv20394800.4">
    <property type="protein sequence ID" value="AET3Gv20394800.4"/>
    <property type="gene ID" value="AET3Gv20394800"/>
</dbReference>
<reference evidence="3" key="2">
    <citation type="journal article" date="2017" name="Nat. Plants">
        <title>The Aegilops tauschii genome reveals multiple impacts of transposons.</title>
        <authorList>
            <person name="Zhao G."/>
            <person name="Zou C."/>
            <person name="Li K."/>
            <person name="Wang K."/>
            <person name="Li T."/>
            <person name="Gao L."/>
            <person name="Zhang X."/>
            <person name="Wang H."/>
            <person name="Yang Z."/>
            <person name="Liu X."/>
            <person name="Jiang W."/>
            <person name="Mao L."/>
            <person name="Kong X."/>
            <person name="Jiao Y."/>
            <person name="Jia J."/>
        </authorList>
    </citation>
    <scope>NUCLEOTIDE SEQUENCE [LARGE SCALE GENOMIC DNA]</scope>
    <source>
        <strain evidence="3">cv. AL8/78</strain>
    </source>
</reference>
<dbReference type="EnsemblPlants" id="AET3Gv20394800.8">
    <property type="protein sequence ID" value="AET3Gv20394800.8"/>
    <property type="gene ID" value="AET3Gv20394800"/>
</dbReference>
<evidence type="ECO:0000313" key="2">
    <source>
        <dbReference type="EnsemblPlants" id="AET3Gv20394800.39"/>
    </source>
</evidence>
<dbReference type="EnsemblPlants" id="AET3Gv20394800.40">
    <property type="protein sequence ID" value="AET3Gv20394800.40"/>
    <property type="gene ID" value="AET3Gv20394800"/>
</dbReference>
<reference evidence="2" key="3">
    <citation type="journal article" date="2017" name="Nature">
        <title>Genome sequence of the progenitor of the wheat D genome Aegilops tauschii.</title>
        <authorList>
            <person name="Luo M.C."/>
            <person name="Gu Y.Q."/>
            <person name="Puiu D."/>
            <person name="Wang H."/>
            <person name="Twardziok S.O."/>
            <person name="Deal K.R."/>
            <person name="Huo N."/>
            <person name="Zhu T."/>
            <person name="Wang L."/>
            <person name="Wang Y."/>
            <person name="McGuire P.E."/>
            <person name="Liu S."/>
            <person name="Long H."/>
            <person name="Ramasamy R.K."/>
            <person name="Rodriguez J.C."/>
            <person name="Van S.L."/>
            <person name="Yuan L."/>
            <person name="Wang Z."/>
            <person name="Xia Z."/>
            <person name="Xiao L."/>
            <person name="Anderson O.D."/>
            <person name="Ouyang S."/>
            <person name="Liang Y."/>
            <person name="Zimin A.V."/>
            <person name="Pertea G."/>
            <person name="Qi P."/>
            <person name="Bennetzen J.L."/>
            <person name="Dai X."/>
            <person name="Dawson M.W."/>
            <person name="Muller H.G."/>
            <person name="Kugler K."/>
            <person name="Rivarola-Duarte L."/>
            <person name="Spannagl M."/>
            <person name="Mayer K.F.X."/>
            <person name="Lu F.H."/>
            <person name="Bevan M.W."/>
            <person name="Leroy P."/>
            <person name="Li P."/>
            <person name="You F.M."/>
            <person name="Sun Q."/>
            <person name="Liu Z."/>
            <person name="Lyons E."/>
            <person name="Wicker T."/>
            <person name="Salzberg S.L."/>
            <person name="Devos K.M."/>
            <person name="Dvorak J."/>
        </authorList>
    </citation>
    <scope>NUCLEOTIDE SEQUENCE [LARGE SCALE GENOMIC DNA]</scope>
    <source>
        <strain evidence="2">cv. AL8/78</strain>
    </source>
</reference>
<dbReference type="EnsemblPlants" id="AET3Gv20394800.23">
    <property type="protein sequence ID" value="AET3Gv20394800.23"/>
    <property type="gene ID" value="AET3Gv20394800"/>
</dbReference>
<accession>A0A453ELX7</accession>
<dbReference type="EnsemblPlants" id="AET3Gv20394800.30">
    <property type="protein sequence ID" value="AET3Gv20394800.30"/>
    <property type="gene ID" value="AET3Gv20394800"/>
</dbReference>
<dbReference type="EnsemblPlants" id="AET3Gv20394800.3">
    <property type="protein sequence ID" value="AET3Gv20394800.3"/>
    <property type="gene ID" value="AET3Gv20394800"/>
</dbReference>
<dbReference type="Gramene" id="AET3Gv20394800.40">
    <property type="protein sequence ID" value="AET3Gv20394800.40"/>
    <property type="gene ID" value="AET3Gv20394800"/>
</dbReference>
<dbReference type="Gramene" id="AET3Gv20394800.24">
    <property type="protein sequence ID" value="AET3Gv20394800.24"/>
    <property type="gene ID" value="AET3Gv20394800"/>
</dbReference>
<dbReference type="EnsemblPlants" id="AET3Gv20394800.35">
    <property type="protein sequence ID" value="AET3Gv20394800.35"/>
    <property type="gene ID" value="AET3Gv20394800"/>
</dbReference>
<evidence type="ECO:0000313" key="3">
    <source>
        <dbReference type="Proteomes" id="UP000015105"/>
    </source>
</evidence>
<organism evidence="2 3">
    <name type="scientific">Aegilops tauschii subsp. strangulata</name>
    <name type="common">Goatgrass</name>
    <dbReference type="NCBI Taxonomy" id="200361"/>
    <lineage>
        <taxon>Eukaryota</taxon>
        <taxon>Viridiplantae</taxon>
        <taxon>Streptophyta</taxon>
        <taxon>Embryophyta</taxon>
        <taxon>Tracheophyta</taxon>
        <taxon>Spermatophyta</taxon>
        <taxon>Magnoliopsida</taxon>
        <taxon>Liliopsida</taxon>
        <taxon>Poales</taxon>
        <taxon>Poaceae</taxon>
        <taxon>BOP clade</taxon>
        <taxon>Pooideae</taxon>
        <taxon>Triticodae</taxon>
        <taxon>Triticeae</taxon>
        <taxon>Triticinae</taxon>
        <taxon>Aegilops</taxon>
    </lineage>
</organism>
<dbReference type="Gramene" id="AET3Gv20394800.3">
    <property type="protein sequence ID" value="AET3Gv20394800.3"/>
    <property type="gene ID" value="AET3Gv20394800"/>
</dbReference>
<dbReference type="EnsemblPlants" id="AET3Gv20394800.43">
    <property type="protein sequence ID" value="AET3Gv20394800.43"/>
    <property type="gene ID" value="AET3Gv20394800"/>
</dbReference>
<dbReference type="Gramene" id="AET3Gv20394800.11">
    <property type="protein sequence ID" value="AET3Gv20394800.11"/>
    <property type="gene ID" value="AET3Gv20394800"/>
</dbReference>
<dbReference type="EnsemblPlants" id="AET3Gv20394800.39">
    <property type="protein sequence ID" value="AET3Gv20394800.39"/>
    <property type="gene ID" value="AET3Gv20394800"/>
</dbReference>
<protein>
    <submittedName>
        <fullName evidence="2">Uncharacterized protein</fullName>
    </submittedName>
</protein>
<name>A0A453ELX7_AEGTS</name>
<dbReference type="Gramene" id="AET3Gv20394800.35">
    <property type="protein sequence ID" value="AET3Gv20394800.35"/>
    <property type="gene ID" value="AET3Gv20394800"/>
</dbReference>
<dbReference type="Gramene" id="AET3Gv20394800.23">
    <property type="protein sequence ID" value="AET3Gv20394800.23"/>
    <property type="gene ID" value="AET3Gv20394800"/>
</dbReference>
<dbReference type="Gramene" id="AET3Gv20394800.43">
    <property type="protein sequence ID" value="AET3Gv20394800.43"/>
    <property type="gene ID" value="AET3Gv20394800"/>
</dbReference>
<keyword evidence="1" id="KW-0812">Transmembrane</keyword>
<dbReference type="EnsemblPlants" id="AET3Gv20394800.9">
    <property type="protein sequence ID" value="AET3Gv20394800.9"/>
    <property type="gene ID" value="AET3Gv20394800"/>
</dbReference>
<dbReference type="EnsemblPlants" id="AET3Gv20394800.13">
    <property type="protein sequence ID" value="AET3Gv20394800.13"/>
    <property type="gene ID" value="AET3Gv20394800"/>
</dbReference>
<reference evidence="2" key="5">
    <citation type="journal article" date="2021" name="G3 (Bethesda)">
        <title>Aegilops tauschii genome assembly Aet v5.0 features greater sequence contiguity and improved annotation.</title>
        <authorList>
            <person name="Wang L."/>
            <person name="Zhu T."/>
            <person name="Rodriguez J.C."/>
            <person name="Deal K.R."/>
            <person name="Dubcovsky J."/>
            <person name="McGuire P.E."/>
            <person name="Lux T."/>
            <person name="Spannagl M."/>
            <person name="Mayer K.F.X."/>
            <person name="Baldrich P."/>
            <person name="Meyers B.C."/>
            <person name="Huo N."/>
            <person name="Gu Y.Q."/>
            <person name="Zhou H."/>
            <person name="Devos K.M."/>
            <person name="Bennetzen J.L."/>
            <person name="Unver T."/>
            <person name="Budak H."/>
            <person name="Gulick P.J."/>
            <person name="Galiba G."/>
            <person name="Kalapos B."/>
            <person name="Nelson D.R."/>
            <person name="Li P."/>
            <person name="You F.M."/>
            <person name="Luo M.C."/>
            <person name="Dvorak J."/>
        </authorList>
    </citation>
    <scope>NUCLEOTIDE SEQUENCE [LARGE SCALE GENOMIC DNA]</scope>
    <source>
        <strain evidence="2">cv. AL8/78</strain>
    </source>
</reference>
<dbReference type="EnsemblPlants" id="AET3Gv20394800.25">
    <property type="protein sequence ID" value="AET3Gv20394800.25"/>
    <property type="gene ID" value="AET3Gv20394800"/>
</dbReference>
<dbReference type="EnsemblPlants" id="AET3Gv20394800.11">
    <property type="protein sequence ID" value="AET3Gv20394800.11"/>
    <property type="gene ID" value="AET3Gv20394800"/>
</dbReference>
<dbReference type="Gramene" id="AET3Gv20394800.25">
    <property type="protein sequence ID" value="AET3Gv20394800.25"/>
    <property type="gene ID" value="AET3Gv20394800"/>
</dbReference>
<evidence type="ECO:0000256" key="1">
    <source>
        <dbReference type="SAM" id="Phobius"/>
    </source>
</evidence>
<dbReference type="Gramene" id="AET3Gv20394800.39">
    <property type="protein sequence ID" value="AET3Gv20394800.39"/>
    <property type="gene ID" value="AET3Gv20394800"/>
</dbReference>
<reference evidence="3" key="1">
    <citation type="journal article" date="2014" name="Science">
        <title>Ancient hybridizations among the ancestral genomes of bread wheat.</title>
        <authorList>
            <consortium name="International Wheat Genome Sequencing Consortium,"/>
            <person name="Marcussen T."/>
            <person name="Sandve S.R."/>
            <person name="Heier L."/>
            <person name="Spannagl M."/>
            <person name="Pfeifer M."/>
            <person name="Jakobsen K.S."/>
            <person name="Wulff B.B."/>
            <person name="Steuernagel B."/>
            <person name="Mayer K.F."/>
            <person name="Olsen O.A."/>
        </authorList>
    </citation>
    <scope>NUCLEOTIDE SEQUENCE [LARGE SCALE GENOMIC DNA]</scope>
    <source>
        <strain evidence="3">cv. AL8/78</strain>
    </source>
</reference>
<dbReference type="EnsemblPlants" id="AET3Gv20394800.6">
    <property type="protein sequence ID" value="AET3Gv20394800.6"/>
    <property type="gene ID" value="AET3Gv20394800"/>
</dbReference>
<dbReference type="Gramene" id="AET3Gv20394800.6">
    <property type="protein sequence ID" value="AET3Gv20394800.6"/>
    <property type="gene ID" value="AET3Gv20394800"/>
</dbReference>
<dbReference type="Gramene" id="AET3Gv20394800.29">
    <property type="protein sequence ID" value="AET3Gv20394800.29"/>
    <property type="gene ID" value="AET3Gv20394800"/>
</dbReference>
<dbReference type="Gramene" id="AET3Gv20394800.9">
    <property type="protein sequence ID" value="AET3Gv20394800.9"/>
    <property type="gene ID" value="AET3Gv20394800"/>
</dbReference>
<dbReference type="Gramene" id="AET3Gv20394800.8">
    <property type="protein sequence ID" value="AET3Gv20394800.8"/>
    <property type="gene ID" value="AET3Gv20394800"/>
</dbReference>